<dbReference type="AlphaFoldDB" id="A0AA38G5T1"/>
<protein>
    <submittedName>
        <fullName evidence="1">Uncharacterized protein</fullName>
    </submittedName>
</protein>
<accession>A0AA38G5T1</accession>
<gene>
    <name evidence="1" type="ORF">KI387_025319</name>
</gene>
<evidence type="ECO:0000313" key="1">
    <source>
        <dbReference type="EMBL" id="KAH9316692.1"/>
    </source>
</evidence>
<feature type="non-terminal residue" evidence="1">
    <location>
        <position position="96"/>
    </location>
</feature>
<organism evidence="1 2">
    <name type="scientific">Taxus chinensis</name>
    <name type="common">Chinese yew</name>
    <name type="synonym">Taxus wallichiana var. chinensis</name>
    <dbReference type="NCBI Taxonomy" id="29808"/>
    <lineage>
        <taxon>Eukaryota</taxon>
        <taxon>Viridiplantae</taxon>
        <taxon>Streptophyta</taxon>
        <taxon>Embryophyta</taxon>
        <taxon>Tracheophyta</taxon>
        <taxon>Spermatophyta</taxon>
        <taxon>Pinopsida</taxon>
        <taxon>Pinidae</taxon>
        <taxon>Conifers II</taxon>
        <taxon>Cupressales</taxon>
        <taxon>Taxaceae</taxon>
        <taxon>Taxus</taxon>
    </lineage>
</organism>
<reference evidence="1 2" key="1">
    <citation type="journal article" date="2021" name="Nat. Plants">
        <title>The Taxus genome provides insights into paclitaxel biosynthesis.</title>
        <authorList>
            <person name="Xiong X."/>
            <person name="Gou J."/>
            <person name="Liao Q."/>
            <person name="Li Y."/>
            <person name="Zhou Q."/>
            <person name="Bi G."/>
            <person name="Li C."/>
            <person name="Du R."/>
            <person name="Wang X."/>
            <person name="Sun T."/>
            <person name="Guo L."/>
            <person name="Liang H."/>
            <person name="Lu P."/>
            <person name="Wu Y."/>
            <person name="Zhang Z."/>
            <person name="Ro D.K."/>
            <person name="Shang Y."/>
            <person name="Huang S."/>
            <person name="Yan J."/>
        </authorList>
    </citation>
    <scope>NUCLEOTIDE SEQUENCE [LARGE SCALE GENOMIC DNA]</scope>
    <source>
        <strain evidence="1">Ta-2019</strain>
    </source>
</reference>
<evidence type="ECO:0000313" key="2">
    <source>
        <dbReference type="Proteomes" id="UP000824469"/>
    </source>
</evidence>
<keyword evidence="2" id="KW-1185">Reference proteome</keyword>
<proteinExistence type="predicted"/>
<name>A0AA38G5T1_TAXCH</name>
<dbReference type="Proteomes" id="UP000824469">
    <property type="component" value="Unassembled WGS sequence"/>
</dbReference>
<comment type="caution">
    <text evidence="1">The sequence shown here is derived from an EMBL/GenBank/DDBJ whole genome shotgun (WGS) entry which is preliminary data.</text>
</comment>
<dbReference type="EMBL" id="JAHRHJ020000005">
    <property type="protein sequence ID" value="KAH9316692.1"/>
    <property type="molecule type" value="Genomic_DNA"/>
</dbReference>
<sequence>GVLVSDLAYGGGLGGRYYQHRLPSKLKDPTVVVTSHAPVAPTHGFLKYGSEILSRSPLLDLSSDVEVSVSIPSGGFEVCLEAVSLGVLGKVKFFAE</sequence>
<feature type="non-terminal residue" evidence="1">
    <location>
        <position position="1"/>
    </location>
</feature>